<comment type="subunit">
    <text evidence="2">Monomer. Binds 30S ribosomal subunits, but not 50S ribosomal subunits or 70S ribosomes.</text>
</comment>
<dbReference type="GO" id="GO:0005829">
    <property type="term" value="C:cytosol"/>
    <property type="evidence" value="ECO:0007669"/>
    <property type="project" value="TreeGrafter"/>
</dbReference>
<dbReference type="NCBIfam" id="TIGR00082">
    <property type="entry name" value="rbfA"/>
    <property type="match status" value="1"/>
</dbReference>
<dbReference type="OrthoDB" id="9805051at2"/>
<dbReference type="NCBIfam" id="NF001802">
    <property type="entry name" value="PRK00521.2-5"/>
    <property type="match status" value="1"/>
</dbReference>
<comment type="function">
    <text evidence="2">One of several proteins that assist in the late maturation steps of the functional core of the 30S ribosomal subunit. Associates with free 30S ribosomal subunits (but not with 30S subunits that are part of 70S ribosomes or polysomes). Required for efficient processing of 16S rRNA. May interact with the 5'-terminal helix region of 16S rRNA.</text>
</comment>
<organism evidence="4 5">
    <name type="scientific">Acetobacter peroxydans</name>
    <dbReference type="NCBI Taxonomy" id="104098"/>
    <lineage>
        <taxon>Bacteria</taxon>
        <taxon>Pseudomonadati</taxon>
        <taxon>Pseudomonadota</taxon>
        <taxon>Alphaproteobacteria</taxon>
        <taxon>Acetobacterales</taxon>
        <taxon>Acetobacteraceae</taxon>
        <taxon>Acetobacter</taxon>
    </lineage>
</organism>
<sequence>MSRRNGTGGKTGGPAGYLAGLSTSGPSQRQLRVGEEVRRVLAEVFARAAFRDPELAGVSITVTEVRLSPDFRHATVFVTRLGRSDVAALLPALKRVAPWLRTQLAHTLRLRTVPELHFQADTALDTAMYVDTLLRLPEVVRDLGHAEAADVDEDDEDDTAR</sequence>
<dbReference type="PANTHER" id="PTHR33515">
    <property type="entry name" value="RIBOSOME-BINDING FACTOR A, CHLOROPLASTIC-RELATED"/>
    <property type="match status" value="1"/>
</dbReference>
<keyword evidence="5" id="KW-1185">Reference proteome</keyword>
<evidence type="ECO:0000256" key="2">
    <source>
        <dbReference type="HAMAP-Rule" id="MF_00003"/>
    </source>
</evidence>
<evidence type="ECO:0000256" key="1">
    <source>
        <dbReference type="ARBA" id="ARBA00022517"/>
    </source>
</evidence>
<dbReference type="InterPro" id="IPR023799">
    <property type="entry name" value="RbfA_dom_sf"/>
</dbReference>
<accession>A0A4Y3TYC8</accession>
<dbReference type="InterPro" id="IPR000238">
    <property type="entry name" value="RbfA"/>
</dbReference>
<dbReference type="HAMAP" id="MF_00003">
    <property type="entry name" value="RbfA"/>
    <property type="match status" value="1"/>
</dbReference>
<proteinExistence type="inferred from homology"/>
<comment type="caution">
    <text evidence="4">The sequence shown here is derived from an EMBL/GenBank/DDBJ whole genome shotgun (WGS) entry which is preliminary data.</text>
</comment>
<evidence type="ECO:0000313" key="5">
    <source>
        <dbReference type="Proteomes" id="UP000317730"/>
    </source>
</evidence>
<dbReference type="PANTHER" id="PTHR33515:SF1">
    <property type="entry name" value="RIBOSOME-BINDING FACTOR A, CHLOROPLASTIC-RELATED"/>
    <property type="match status" value="1"/>
</dbReference>
<dbReference type="Pfam" id="PF02033">
    <property type="entry name" value="RBFA"/>
    <property type="match status" value="1"/>
</dbReference>
<dbReference type="SUPFAM" id="SSF89919">
    <property type="entry name" value="Ribosome-binding factor A, RbfA"/>
    <property type="match status" value="1"/>
</dbReference>
<keyword evidence="1 2" id="KW-0690">Ribosome biogenesis</keyword>
<dbReference type="Proteomes" id="UP000317730">
    <property type="component" value="Unassembled WGS sequence"/>
</dbReference>
<dbReference type="RefSeq" id="WP_141377075.1">
    <property type="nucleotide sequence ID" value="NZ_BAPL01000012.1"/>
</dbReference>
<dbReference type="GO" id="GO:0030490">
    <property type="term" value="P:maturation of SSU-rRNA"/>
    <property type="evidence" value="ECO:0007669"/>
    <property type="project" value="UniProtKB-UniRule"/>
</dbReference>
<dbReference type="PROSITE" id="PS01319">
    <property type="entry name" value="RBFA"/>
    <property type="match status" value="1"/>
</dbReference>
<dbReference type="InterPro" id="IPR015946">
    <property type="entry name" value="KH_dom-like_a/b"/>
</dbReference>
<evidence type="ECO:0000256" key="3">
    <source>
        <dbReference type="SAM" id="MobiDB-lite"/>
    </source>
</evidence>
<evidence type="ECO:0000313" key="4">
    <source>
        <dbReference type="EMBL" id="GEB86177.1"/>
    </source>
</evidence>
<dbReference type="GO" id="GO:0043024">
    <property type="term" value="F:ribosomal small subunit binding"/>
    <property type="evidence" value="ECO:0007669"/>
    <property type="project" value="TreeGrafter"/>
</dbReference>
<dbReference type="Gene3D" id="3.30.300.20">
    <property type="match status" value="1"/>
</dbReference>
<feature type="compositionally biased region" description="Gly residues" evidence="3">
    <location>
        <begin position="1"/>
        <end position="15"/>
    </location>
</feature>
<gene>
    <name evidence="2 4" type="primary">rbfA</name>
    <name evidence="4" type="ORF">APE01nite_19740</name>
</gene>
<feature type="region of interest" description="Disordered" evidence="3">
    <location>
        <begin position="1"/>
        <end position="29"/>
    </location>
</feature>
<comment type="subcellular location">
    <subcellularLocation>
        <location evidence="2">Cytoplasm</location>
    </subcellularLocation>
</comment>
<reference evidence="4 5" key="1">
    <citation type="submission" date="2019-06" db="EMBL/GenBank/DDBJ databases">
        <title>Whole genome shotgun sequence of Acetobacter peroxydans NBRC 13755.</title>
        <authorList>
            <person name="Hosoyama A."/>
            <person name="Uohara A."/>
            <person name="Ohji S."/>
            <person name="Ichikawa N."/>
        </authorList>
    </citation>
    <scope>NUCLEOTIDE SEQUENCE [LARGE SCALE GENOMIC DNA]</scope>
    <source>
        <strain evidence="4 5">NBRC 13755</strain>
    </source>
</reference>
<comment type="similarity">
    <text evidence="2">Belongs to the RbfA family.</text>
</comment>
<dbReference type="InterPro" id="IPR020053">
    <property type="entry name" value="Ribosome-bd_factorA_CS"/>
</dbReference>
<dbReference type="EMBL" id="BJMV01000010">
    <property type="protein sequence ID" value="GEB86177.1"/>
    <property type="molecule type" value="Genomic_DNA"/>
</dbReference>
<protein>
    <recommendedName>
        <fullName evidence="2">Ribosome-binding factor A</fullName>
    </recommendedName>
</protein>
<name>A0A4Y3TYC8_9PROT</name>
<keyword evidence="2" id="KW-0963">Cytoplasm</keyword>
<dbReference type="AlphaFoldDB" id="A0A4Y3TYC8"/>